<protein>
    <submittedName>
        <fullName evidence="2">Uncharacterized protein</fullName>
    </submittedName>
</protein>
<keyword evidence="3" id="KW-1185">Reference proteome</keyword>
<dbReference type="EMBL" id="BMAW01096800">
    <property type="protein sequence ID" value="GFS76509.1"/>
    <property type="molecule type" value="Genomic_DNA"/>
</dbReference>
<dbReference type="AlphaFoldDB" id="A0A8X6MT15"/>
<sequence length="135" mass="15411">MPKKIKDEKNAVYGDSTTFPESSHLPPKDFGKLNLNVAIPTSGRPKTATTDDNFAKAKWKPKENRWREIPSLLGEVHGRKFRGTQAEEALEHEKDKRFSRSAEKDRSEFLDILLKEFTSKGEYHSVVNNHNSVNS</sequence>
<feature type="compositionally biased region" description="Basic and acidic residues" evidence="1">
    <location>
        <begin position="1"/>
        <end position="10"/>
    </location>
</feature>
<organism evidence="2 3">
    <name type="scientific">Nephila pilipes</name>
    <name type="common">Giant wood spider</name>
    <name type="synonym">Nephila maculata</name>
    <dbReference type="NCBI Taxonomy" id="299642"/>
    <lineage>
        <taxon>Eukaryota</taxon>
        <taxon>Metazoa</taxon>
        <taxon>Ecdysozoa</taxon>
        <taxon>Arthropoda</taxon>
        <taxon>Chelicerata</taxon>
        <taxon>Arachnida</taxon>
        <taxon>Araneae</taxon>
        <taxon>Araneomorphae</taxon>
        <taxon>Entelegynae</taxon>
        <taxon>Araneoidea</taxon>
        <taxon>Nephilidae</taxon>
        <taxon>Nephila</taxon>
    </lineage>
</organism>
<name>A0A8X6MT15_NEPPI</name>
<evidence type="ECO:0000256" key="1">
    <source>
        <dbReference type="SAM" id="MobiDB-lite"/>
    </source>
</evidence>
<dbReference type="Proteomes" id="UP000887013">
    <property type="component" value="Unassembled WGS sequence"/>
</dbReference>
<evidence type="ECO:0000313" key="3">
    <source>
        <dbReference type="Proteomes" id="UP000887013"/>
    </source>
</evidence>
<reference evidence="2" key="1">
    <citation type="submission" date="2020-08" db="EMBL/GenBank/DDBJ databases">
        <title>Multicomponent nature underlies the extraordinary mechanical properties of spider dragline silk.</title>
        <authorList>
            <person name="Kono N."/>
            <person name="Nakamura H."/>
            <person name="Mori M."/>
            <person name="Yoshida Y."/>
            <person name="Ohtoshi R."/>
            <person name="Malay A.D."/>
            <person name="Moran D.A.P."/>
            <person name="Tomita M."/>
            <person name="Numata K."/>
            <person name="Arakawa K."/>
        </authorList>
    </citation>
    <scope>NUCLEOTIDE SEQUENCE</scope>
</reference>
<feature type="region of interest" description="Disordered" evidence="1">
    <location>
        <begin position="1"/>
        <end position="27"/>
    </location>
</feature>
<comment type="caution">
    <text evidence="2">The sequence shown here is derived from an EMBL/GenBank/DDBJ whole genome shotgun (WGS) entry which is preliminary data.</text>
</comment>
<evidence type="ECO:0000313" key="2">
    <source>
        <dbReference type="EMBL" id="GFS76509.1"/>
    </source>
</evidence>
<accession>A0A8X6MT15</accession>
<gene>
    <name evidence="2" type="ORF">NPIL_627801</name>
</gene>
<proteinExistence type="predicted"/>